<evidence type="ECO:0000313" key="1">
    <source>
        <dbReference type="EMBL" id="MDO1450535.1"/>
    </source>
</evidence>
<dbReference type="Proteomes" id="UP001168528">
    <property type="component" value="Unassembled WGS sequence"/>
</dbReference>
<protein>
    <submittedName>
        <fullName evidence="1">Uncharacterized protein</fullName>
    </submittedName>
</protein>
<dbReference type="EMBL" id="JAUKPO010000032">
    <property type="protein sequence ID" value="MDO1450535.1"/>
    <property type="molecule type" value="Genomic_DNA"/>
</dbReference>
<name>A0ABT8RIA8_9BACT</name>
<gene>
    <name evidence="1" type="ORF">Q0590_29940</name>
</gene>
<accession>A0ABT8RIA8</accession>
<evidence type="ECO:0000313" key="2">
    <source>
        <dbReference type="Proteomes" id="UP001168528"/>
    </source>
</evidence>
<organism evidence="1 2">
    <name type="scientific">Rhodocytophaga aerolata</name>
    <dbReference type="NCBI Taxonomy" id="455078"/>
    <lineage>
        <taxon>Bacteria</taxon>
        <taxon>Pseudomonadati</taxon>
        <taxon>Bacteroidota</taxon>
        <taxon>Cytophagia</taxon>
        <taxon>Cytophagales</taxon>
        <taxon>Rhodocytophagaceae</taxon>
        <taxon>Rhodocytophaga</taxon>
    </lineage>
</organism>
<sequence length="72" mass="8283">MKMETFFTGPADEDTIVHLDLSMKTTKFIHSILVECYEEASYDKASDELTAIISYLETCIRNRSEQLNAMNE</sequence>
<dbReference type="RefSeq" id="WP_378410617.1">
    <property type="nucleotide sequence ID" value="NZ_JBHSMY010000069.1"/>
</dbReference>
<reference evidence="1" key="1">
    <citation type="submission" date="2023-07" db="EMBL/GenBank/DDBJ databases">
        <title>The genome sequence of Rhodocytophaga aerolata KACC 12507.</title>
        <authorList>
            <person name="Zhang X."/>
        </authorList>
    </citation>
    <scope>NUCLEOTIDE SEQUENCE</scope>
    <source>
        <strain evidence="1">KACC 12507</strain>
    </source>
</reference>
<proteinExistence type="predicted"/>
<keyword evidence="2" id="KW-1185">Reference proteome</keyword>
<comment type="caution">
    <text evidence="1">The sequence shown here is derived from an EMBL/GenBank/DDBJ whole genome shotgun (WGS) entry which is preliminary data.</text>
</comment>